<evidence type="ECO:0000256" key="1">
    <source>
        <dbReference type="SAM" id="MobiDB-lite"/>
    </source>
</evidence>
<evidence type="ECO:0000313" key="3">
    <source>
        <dbReference type="Proteomes" id="UP000003744"/>
    </source>
</evidence>
<feature type="region of interest" description="Disordered" evidence="1">
    <location>
        <begin position="59"/>
        <end position="83"/>
    </location>
</feature>
<feature type="region of interest" description="Disordered" evidence="1">
    <location>
        <begin position="1"/>
        <end position="21"/>
    </location>
</feature>
<dbReference type="HOGENOM" id="CLU_2535284_0_0_9"/>
<evidence type="ECO:0000313" key="2">
    <source>
        <dbReference type="EMBL" id="EEI82385.1"/>
    </source>
</evidence>
<protein>
    <submittedName>
        <fullName evidence="2">Uncharacterized protein</fullName>
    </submittedName>
</protein>
<comment type="caution">
    <text evidence="2">The sequence shown here is derived from an EMBL/GenBank/DDBJ whole genome shotgun (WGS) entry which is preliminary data.</text>
</comment>
<sequence>MFMYTEHRKQAHPAQGGSSTEWFTEGESLITPMVLGSSRPLDLGPSSRETVKKPKWHFNPETKLGKQRKSFSANGFQKKVLNK</sequence>
<name>C2CJC0_9FIRM</name>
<dbReference type="Proteomes" id="UP000003744">
    <property type="component" value="Unassembled WGS sequence"/>
</dbReference>
<organism evidence="2 3">
    <name type="scientific">Anaerococcus tetradius ATCC 35098</name>
    <dbReference type="NCBI Taxonomy" id="525255"/>
    <lineage>
        <taxon>Bacteria</taxon>
        <taxon>Bacillati</taxon>
        <taxon>Bacillota</taxon>
        <taxon>Tissierellia</taxon>
        <taxon>Tissierellales</taxon>
        <taxon>Peptoniphilaceae</taxon>
        <taxon>Anaerococcus</taxon>
    </lineage>
</organism>
<accession>C2CJC0</accession>
<dbReference type="AlphaFoldDB" id="C2CJC0"/>
<dbReference type="EMBL" id="ACGC01000106">
    <property type="protein sequence ID" value="EEI82385.1"/>
    <property type="molecule type" value="Genomic_DNA"/>
</dbReference>
<reference evidence="2 3" key="1">
    <citation type="submission" date="2009-01" db="EMBL/GenBank/DDBJ databases">
        <authorList>
            <person name="Qin X."/>
            <person name="Bachman B."/>
            <person name="Battles P."/>
            <person name="Bell A."/>
            <person name="Bess C."/>
            <person name="Bickham C."/>
            <person name="Chaboub L."/>
            <person name="Chen D."/>
            <person name="Coyle M."/>
            <person name="Deiros D.R."/>
            <person name="Dinh H."/>
            <person name="Forbes L."/>
            <person name="Fowler G."/>
            <person name="Francisco L."/>
            <person name="Fu Q."/>
            <person name="Gubbala S."/>
            <person name="Hale W."/>
            <person name="Han Y."/>
            <person name="Hemphill L."/>
            <person name="Highlander S.K."/>
            <person name="Hirani K."/>
            <person name="Hogues M."/>
            <person name="Jackson L."/>
            <person name="Jakkamsetti A."/>
            <person name="Javaid M."/>
            <person name="Jiang H."/>
            <person name="Korchina V."/>
            <person name="Kovar C."/>
            <person name="Lara F."/>
            <person name="Lee S."/>
            <person name="Mata R."/>
            <person name="Mathew T."/>
            <person name="Moen C."/>
            <person name="Morales K."/>
            <person name="Munidasa M."/>
            <person name="Nazareth L."/>
            <person name="Ngo R."/>
            <person name="Nguyen L."/>
            <person name="Okwuonu G."/>
            <person name="Ongeri F."/>
            <person name="Patil S."/>
            <person name="Petrosino J."/>
            <person name="Pham C."/>
            <person name="Pham P."/>
            <person name="Pu L.-L."/>
            <person name="Puazo M."/>
            <person name="Raj R."/>
            <person name="Reid J."/>
            <person name="Rouhana J."/>
            <person name="Saada N."/>
            <person name="Shang Y."/>
            <person name="Simmons D."/>
            <person name="Thornton R."/>
            <person name="Warren J."/>
            <person name="Weissenberger G."/>
            <person name="Zhang J."/>
            <person name="Zhang L."/>
            <person name="Zhou C."/>
            <person name="Zhu D."/>
            <person name="Muzny D."/>
            <person name="Worley K."/>
            <person name="Gibbs R."/>
        </authorList>
    </citation>
    <scope>NUCLEOTIDE SEQUENCE [LARGE SCALE GENOMIC DNA]</scope>
    <source>
        <strain evidence="2 3">ATCC 35098</strain>
    </source>
</reference>
<gene>
    <name evidence="2" type="ORF">HMPREF0077_1580</name>
</gene>
<proteinExistence type="predicted"/>